<feature type="compositionally biased region" description="Acidic residues" evidence="1">
    <location>
        <begin position="721"/>
        <end position="730"/>
    </location>
</feature>
<dbReference type="InParanoid" id="A0A0C3F0N4"/>
<dbReference type="Proteomes" id="UP000054166">
    <property type="component" value="Unassembled WGS sequence"/>
</dbReference>
<feature type="compositionally biased region" description="Low complexity" evidence="1">
    <location>
        <begin position="227"/>
        <end position="242"/>
    </location>
</feature>
<accession>A0A0C3F0N4</accession>
<feature type="compositionally biased region" description="Acidic residues" evidence="1">
    <location>
        <begin position="688"/>
        <end position="698"/>
    </location>
</feature>
<feature type="region of interest" description="Disordered" evidence="1">
    <location>
        <begin position="224"/>
        <end position="244"/>
    </location>
</feature>
<name>A0A0C3F0N4_PILCF</name>
<sequence>MPDIGSDTVNTFSRSWWLWWAGLQPSWRGNEPTSILCTVPTGAVDWSGTRKGSSNGFFVIILALGWWFLGAKNNNGRNISNCGHALDDVIWVLEQMVGSDEPTGDSEAVKRTRDKGDLGTTVEKWNTIENVFNLNWDTYGQYLAWYGQILDPEEDDDLRLIHDQKAAKIKGFPIEEDFDYIRREYSHIVKLFFDKVMTIDINYAAPTKLVPTVYILDADDDADDDYATSSSESASDSSASAMDIDDPAEVPSIRADLMAAWGGILTKPEYMNHLRSLKGTGIELPGPRPAGVYDETNDVEGENSGVGDEANINSGTEAEVEDQAPKPSDTNPGAENDVEDEDQILEPKEVPKPRGKGQGKKKRRGKKAKRPVVEIESEDNSEDQVVGKGKGKEQDVPRAIAGPFSGLIDKGDVDEGDTDGETDLDLFPHSNDAAGKADNTRDMTVEAVKAADLSFFIRAESGRDIISAYANSAADSNAELSDEHRYNIAYAAVQDHFKDINADYKFTLVECFVDILKMIRNSTAEPDQLLIQGQDLLSRCLGNLLMSAHRTDEGDDNEREHDMHDPPNASGEQAVFYTTPPPSKLPPKVQHINLAEMLKSNKRRAGAQPKLRIASQATTSSMASTIQRSQDMFQETPTLSSRATTPNTDGGNPSIAGFEPGFSQNDISDCGSPDIDLAVEGYVDYQPDDQYESEEPEGPPESPIEEHHDLSEVPLWSALSDGEESAEEDPPSGHVQRKTVTFKDGHDERAYDLMPEVDRLDEDPCPVVVTLKSRGVRLEEPPTEPSTSVTSQESKEKLDEEGLFIDMMNNLVYFGNVKNPNVSEIDEFFILINHTVKTRRSQVRKYLGVLREKFKSLYKQADLSLLQIVEENSVTKLNWEGWSEAGKSGLVELLEIMVKLCMKKASSKVLKG</sequence>
<organism evidence="2 3">
    <name type="scientific">Piloderma croceum (strain F 1598)</name>
    <dbReference type="NCBI Taxonomy" id="765440"/>
    <lineage>
        <taxon>Eukaryota</taxon>
        <taxon>Fungi</taxon>
        <taxon>Dikarya</taxon>
        <taxon>Basidiomycota</taxon>
        <taxon>Agaricomycotina</taxon>
        <taxon>Agaricomycetes</taxon>
        <taxon>Agaricomycetidae</taxon>
        <taxon>Atheliales</taxon>
        <taxon>Atheliaceae</taxon>
        <taxon>Piloderma</taxon>
    </lineage>
</organism>
<gene>
    <name evidence="2" type="ORF">PILCRDRAFT_15000</name>
</gene>
<feature type="region of interest" description="Disordered" evidence="1">
    <location>
        <begin position="602"/>
        <end position="675"/>
    </location>
</feature>
<feature type="compositionally biased region" description="Polar residues" evidence="1">
    <location>
        <begin position="626"/>
        <end position="651"/>
    </location>
</feature>
<protein>
    <submittedName>
        <fullName evidence="2">Uncharacterized protein</fullName>
    </submittedName>
</protein>
<feature type="compositionally biased region" description="Low complexity" evidence="1">
    <location>
        <begin position="614"/>
        <end position="625"/>
    </location>
</feature>
<keyword evidence="3" id="KW-1185">Reference proteome</keyword>
<feature type="compositionally biased region" description="Acidic residues" evidence="1">
    <location>
        <begin position="412"/>
        <end position="424"/>
    </location>
</feature>
<evidence type="ECO:0000256" key="1">
    <source>
        <dbReference type="SAM" id="MobiDB-lite"/>
    </source>
</evidence>
<feature type="region of interest" description="Disordered" evidence="1">
    <location>
        <begin position="719"/>
        <end position="756"/>
    </location>
</feature>
<feature type="region of interest" description="Disordered" evidence="1">
    <location>
        <begin position="688"/>
        <end position="707"/>
    </location>
</feature>
<evidence type="ECO:0000313" key="3">
    <source>
        <dbReference type="Proteomes" id="UP000054166"/>
    </source>
</evidence>
<dbReference type="AlphaFoldDB" id="A0A0C3F0N4"/>
<feature type="region of interest" description="Disordered" evidence="1">
    <location>
        <begin position="280"/>
        <end position="438"/>
    </location>
</feature>
<feature type="compositionally biased region" description="Basic and acidic residues" evidence="1">
    <location>
        <begin position="741"/>
        <end position="751"/>
    </location>
</feature>
<dbReference type="HOGENOM" id="CLU_318876_0_0_1"/>
<dbReference type="EMBL" id="KN833075">
    <property type="protein sequence ID" value="KIM73704.1"/>
    <property type="molecule type" value="Genomic_DNA"/>
</dbReference>
<reference evidence="3" key="2">
    <citation type="submission" date="2015-01" db="EMBL/GenBank/DDBJ databases">
        <title>Evolutionary Origins and Diversification of the Mycorrhizal Mutualists.</title>
        <authorList>
            <consortium name="DOE Joint Genome Institute"/>
            <consortium name="Mycorrhizal Genomics Consortium"/>
            <person name="Kohler A."/>
            <person name="Kuo A."/>
            <person name="Nagy L.G."/>
            <person name="Floudas D."/>
            <person name="Copeland A."/>
            <person name="Barry K.W."/>
            <person name="Cichocki N."/>
            <person name="Veneault-Fourrey C."/>
            <person name="LaButti K."/>
            <person name="Lindquist E.A."/>
            <person name="Lipzen A."/>
            <person name="Lundell T."/>
            <person name="Morin E."/>
            <person name="Murat C."/>
            <person name="Riley R."/>
            <person name="Ohm R."/>
            <person name="Sun H."/>
            <person name="Tunlid A."/>
            <person name="Henrissat B."/>
            <person name="Grigoriev I.V."/>
            <person name="Hibbett D.S."/>
            <person name="Martin F."/>
        </authorList>
    </citation>
    <scope>NUCLEOTIDE SEQUENCE [LARGE SCALE GENOMIC DNA]</scope>
    <source>
        <strain evidence="3">F 1598</strain>
    </source>
</reference>
<evidence type="ECO:0000313" key="2">
    <source>
        <dbReference type="EMBL" id="KIM73704.1"/>
    </source>
</evidence>
<feature type="compositionally biased region" description="Basic residues" evidence="1">
    <location>
        <begin position="353"/>
        <end position="370"/>
    </location>
</feature>
<dbReference type="OrthoDB" id="3258052at2759"/>
<reference evidence="2 3" key="1">
    <citation type="submission" date="2014-04" db="EMBL/GenBank/DDBJ databases">
        <authorList>
            <consortium name="DOE Joint Genome Institute"/>
            <person name="Kuo A."/>
            <person name="Tarkka M."/>
            <person name="Buscot F."/>
            <person name="Kohler A."/>
            <person name="Nagy L.G."/>
            <person name="Floudas D."/>
            <person name="Copeland A."/>
            <person name="Barry K.W."/>
            <person name="Cichocki N."/>
            <person name="Veneault-Fourrey C."/>
            <person name="LaButti K."/>
            <person name="Lindquist E.A."/>
            <person name="Lipzen A."/>
            <person name="Lundell T."/>
            <person name="Morin E."/>
            <person name="Murat C."/>
            <person name="Sun H."/>
            <person name="Tunlid A."/>
            <person name="Henrissat B."/>
            <person name="Grigoriev I.V."/>
            <person name="Hibbett D.S."/>
            <person name="Martin F."/>
            <person name="Nordberg H.P."/>
            <person name="Cantor M.N."/>
            <person name="Hua S.X."/>
        </authorList>
    </citation>
    <scope>NUCLEOTIDE SEQUENCE [LARGE SCALE GENOMIC DNA]</scope>
    <source>
        <strain evidence="2 3">F 1598</strain>
    </source>
</reference>
<proteinExistence type="predicted"/>